<keyword evidence="1" id="KW-1133">Transmembrane helix</keyword>
<evidence type="ECO:0000256" key="1">
    <source>
        <dbReference type="SAM" id="Phobius"/>
    </source>
</evidence>
<evidence type="ECO:0000313" key="2">
    <source>
        <dbReference type="EMBL" id="CAC5426322.1"/>
    </source>
</evidence>
<accession>A0A6J8F2E8</accession>
<dbReference type="Proteomes" id="UP000507470">
    <property type="component" value="Unassembled WGS sequence"/>
</dbReference>
<keyword evidence="1" id="KW-0812">Transmembrane</keyword>
<name>A0A6J8F2E8_MYTCO</name>
<gene>
    <name evidence="2" type="ORF">MCOR_58047</name>
</gene>
<organism evidence="2 3">
    <name type="scientific">Mytilus coruscus</name>
    <name type="common">Sea mussel</name>
    <dbReference type="NCBI Taxonomy" id="42192"/>
    <lineage>
        <taxon>Eukaryota</taxon>
        <taxon>Metazoa</taxon>
        <taxon>Spiralia</taxon>
        <taxon>Lophotrochozoa</taxon>
        <taxon>Mollusca</taxon>
        <taxon>Bivalvia</taxon>
        <taxon>Autobranchia</taxon>
        <taxon>Pteriomorphia</taxon>
        <taxon>Mytilida</taxon>
        <taxon>Mytiloidea</taxon>
        <taxon>Mytilidae</taxon>
        <taxon>Mytilinae</taxon>
        <taxon>Mytilus</taxon>
    </lineage>
</organism>
<keyword evidence="3" id="KW-1185">Reference proteome</keyword>
<sequence>MEITNLEFWLLQFIIGEKCCGKKQTKPEKMIDNDDYINKANACEVFYSIITENGEHFTQQTLDVLKNKMFDVELNMITNNRMSIMVHDTAGKLMNFKYQVGEFKTSETPKVINLSDIENLAKCVTLDDIPRILNSFKAENIEKLDQKIKDELDELVSGIFDKLGTKTNVKLFIYVPLTNGTDKELLYKIGSGDFRKVIRLGRKTPFDTFKDISRHVLSHKLYICLVLPLVLLVFGYNATDMIKVIRVFDPVISSKMYEVFILLLDRTDDAPRRSDE</sequence>
<evidence type="ECO:0000313" key="3">
    <source>
        <dbReference type="Proteomes" id="UP000507470"/>
    </source>
</evidence>
<proteinExistence type="predicted"/>
<dbReference type="EMBL" id="CACVKT020010426">
    <property type="protein sequence ID" value="CAC5426322.1"/>
    <property type="molecule type" value="Genomic_DNA"/>
</dbReference>
<feature type="transmembrane region" description="Helical" evidence="1">
    <location>
        <begin position="220"/>
        <end position="238"/>
    </location>
</feature>
<protein>
    <submittedName>
        <fullName evidence="2">Uncharacterized protein</fullName>
    </submittedName>
</protein>
<dbReference type="AlphaFoldDB" id="A0A6J8F2E8"/>
<reference evidence="2 3" key="1">
    <citation type="submission" date="2020-06" db="EMBL/GenBank/DDBJ databases">
        <authorList>
            <person name="Li R."/>
            <person name="Bekaert M."/>
        </authorList>
    </citation>
    <scope>NUCLEOTIDE SEQUENCE [LARGE SCALE GENOMIC DNA]</scope>
    <source>
        <strain evidence="3">wild</strain>
    </source>
</reference>
<keyword evidence="1" id="KW-0472">Membrane</keyword>